<feature type="transmembrane region" description="Helical" evidence="1">
    <location>
        <begin position="334"/>
        <end position="358"/>
    </location>
</feature>
<dbReference type="KEGG" id="ptm:GSPATT00014251001"/>
<dbReference type="GeneID" id="5032466"/>
<protein>
    <recommendedName>
        <fullName evidence="2">EGF-like domain-containing protein</fullName>
    </recommendedName>
</protein>
<feature type="domain" description="EGF-like" evidence="2">
    <location>
        <begin position="173"/>
        <end position="184"/>
    </location>
</feature>
<dbReference type="EMBL" id="CT868319">
    <property type="protein sequence ID" value="CAK79284.1"/>
    <property type="molecule type" value="Genomic_DNA"/>
</dbReference>
<evidence type="ECO:0000313" key="3">
    <source>
        <dbReference type="EMBL" id="CAK79284.1"/>
    </source>
</evidence>
<dbReference type="PROSITE" id="PS00022">
    <property type="entry name" value="EGF_1"/>
    <property type="match status" value="1"/>
</dbReference>
<dbReference type="Gene3D" id="2.10.25.10">
    <property type="entry name" value="Laminin"/>
    <property type="match status" value="1"/>
</dbReference>
<dbReference type="HOGENOM" id="CLU_646345_0_0_1"/>
<proteinExistence type="predicted"/>
<accession>A0D8B7</accession>
<dbReference type="RefSeq" id="XP_001446681.1">
    <property type="nucleotide sequence ID" value="XM_001446644.1"/>
</dbReference>
<dbReference type="InParanoid" id="A0D8B7"/>
<reference evidence="3 4" key="1">
    <citation type="journal article" date="2006" name="Nature">
        <title>Global trends of whole-genome duplications revealed by the ciliate Paramecium tetraurelia.</title>
        <authorList>
            <consortium name="Genoscope"/>
            <person name="Aury J.-M."/>
            <person name="Jaillon O."/>
            <person name="Duret L."/>
            <person name="Noel B."/>
            <person name="Jubin C."/>
            <person name="Porcel B.M."/>
            <person name="Segurens B."/>
            <person name="Daubin V."/>
            <person name="Anthouard V."/>
            <person name="Aiach N."/>
            <person name="Arnaiz O."/>
            <person name="Billaut A."/>
            <person name="Beisson J."/>
            <person name="Blanc I."/>
            <person name="Bouhouche K."/>
            <person name="Camara F."/>
            <person name="Duharcourt S."/>
            <person name="Guigo R."/>
            <person name="Gogendeau D."/>
            <person name="Katinka M."/>
            <person name="Keller A.-M."/>
            <person name="Kissmehl R."/>
            <person name="Klotz C."/>
            <person name="Koll F."/>
            <person name="Le Moue A."/>
            <person name="Lepere C."/>
            <person name="Malinsky S."/>
            <person name="Nowacki M."/>
            <person name="Nowak J.K."/>
            <person name="Plattner H."/>
            <person name="Poulain J."/>
            <person name="Ruiz F."/>
            <person name="Serrano V."/>
            <person name="Zagulski M."/>
            <person name="Dessen P."/>
            <person name="Betermier M."/>
            <person name="Weissenbach J."/>
            <person name="Scarpelli C."/>
            <person name="Schachter V."/>
            <person name="Sperling L."/>
            <person name="Meyer E."/>
            <person name="Cohen J."/>
            <person name="Wincker P."/>
        </authorList>
    </citation>
    <scope>NUCLEOTIDE SEQUENCE [LARGE SCALE GENOMIC DNA]</scope>
    <source>
        <strain evidence="3 4">Stock d4-2</strain>
    </source>
</reference>
<dbReference type="InterPro" id="IPR013083">
    <property type="entry name" value="Znf_RING/FYVE/PHD"/>
</dbReference>
<keyword evidence="1" id="KW-0812">Transmembrane</keyword>
<keyword evidence="1" id="KW-0472">Membrane</keyword>
<gene>
    <name evidence="3" type="ORF">GSPATT00014251001</name>
</gene>
<dbReference type="InterPro" id="IPR000742">
    <property type="entry name" value="EGF"/>
</dbReference>
<dbReference type="Gene3D" id="3.30.40.10">
    <property type="entry name" value="Zinc/RING finger domain, C3HC4 (zinc finger)"/>
    <property type="match status" value="1"/>
</dbReference>
<dbReference type="AlphaFoldDB" id="A0D8B7"/>
<keyword evidence="1" id="KW-1133">Transmembrane helix</keyword>
<name>A0D8B7_PARTE</name>
<dbReference type="Proteomes" id="UP000000600">
    <property type="component" value="Unassembled WGS sequence"/>
</dbReference>
<evidence type="ECO:0000313" key="4">
    <source>
        <dbReference type="Proteomes" id="UP000000600"/>
    </source>
</evidence>
<dbReference type="OrthoDB" id="303943at2759"/>
<evidence type="ECO:0000256" key="1">
    <source>
        <dbReference type="SAM" id="Phobius"/>
    </source>
</evidence>
<organism evidence="3 4">
    <name type="scientific">Paramecium tetraurelia</name>
    <dbReference type="NCBI Taxonomy" id="5888"/>
    <lineage>
        <taxon>Eukaryota</taxon>
        <taxon>Sar</taxon>
        <taxon>Alveolata</taxon>
        <taxon>Ciliophora</taxon>
        <taxon>Intramacronucleata</taxon>
        <taxon>Oligohymenophorea</taxon>
        <taxon>Peniculida</taxon>
        <taxon>Parameciidae</taxon>
        <taxon>Paramecium</taxon>
    </lineage>
</organism>
<sequence>MRTSYVNNQYFIIAMNLQSLIVVFNLLFLQTRAAKLSVSQSTPQITQYNQTISQFNSTFKYNTTLLIEGQEFQFLIVEFQQTSNENSKIALLFNEHSPTFQINQTIKFKDMDYDSYALKKYNHQLQIQNSPNPKFITILSNISIFFDLTLTGTNVQICLNNCSNNGKCIKGECHCSSNFIGKDCSLAATELKIQTWRNQTLSNYETFFYYQQQNMSKELDLTFYTDSQKNLSILEIVSSFIHLPTLRFYDFYEQFNNSMPLAQTITSKGLLDYEKKQYQQEYTEEEGYHGISSLLDESPSRLIVAVWCDYPNTQLSISLQKSKNRRNDPELLEWLLPLVIIGGIFFILIIVLSIRYFIRKKKKFGNDYEQVQEVQACQVCGLCQQGLKDNNDTVFKSKTCKYNHFFHNRCLNSILDKYPKHGNCLTCEQQFQTQLTQQKKSTIL</sequence>
<keyword evidence="4" id="KW-1185">Reference proteome</keyword>
<dbReference type="Pfam" id="PF23106">
    <property type="entry name" value="EGF_Teneurin"/>
    <property type="match status" value="1"/>
</dbReference>
<evidence type="ECO:0000259" key="2">
    <source>
        <dbReference type="PROSITE" id="PS00022"/>
    </source>
</evidence>
<dbReference type="OMA" id="IVAVWCD"/>